<protein>
    <submittedName>
        <fullName evidence="8">CRISPR-associated endonuclease Cas2</fullName>
    </submittedName>
</protein>
<organism evidence="8 9">
    <name type="scientific">Candidatus Zambryskibacteria bacterium RIFCSPHIGHO2_02_38_10.5</name>
    <dbReference type="NCBI Taxonomy" id="1802742"/>
    <lineage>
        <taxon>Bacteria</taxon>
        <taxon>Candidatus Zambryskiibacteriota</taxon>
    </lineage>
</organism>
<evidence type="ECO:0000313" key="8">
    <source>
        <dbReference type="EMBL" id="OHA93729.1"/>
    </source>
</evidence>
<dbReference type="InterPro" id="IPR048846">
    <property type="entry name" value="PaaX-like_central"/>
</dbReference>
<evidence type="ECO:0000259" key="7">
    <source>
        <dbReference type="Pfam" id="PF20803"/>
    </source>
</evidence>
<sequence length="195" mass="22658">MLYTELIWVLLKKNTEKEGEIKILKKAILATVKVAGLLTVAAIAPNSIKYLKSLGIVSGKRQKEIMFASKDRLVKNGLLQYKNGFLELTKNGETELELLEMKGWKMDKPKRWDGRWRMLIFDIPETRRPARDKVRQTLSTIGFYRLQDSVWIYPYDCEDLVTLLKTDFRVGKDLLYLIVDSIENDKNLRKSFGLV</sequence>
<evidence type="ECO:0000256" key="5">
    <source>
        <dbReference type="ARBA" id="ARBA00022842"/>
    </source>
</evidence>
<keyword evidence="4" id="KW-0378">Hydrolase</keyword>
<dbReference type="GO" id="GO:0004521">
    <property type="term" value="F:RNA endonuclease activity"/>
    <property type="evidence" value="ECO:0007669"/>
    <property type="project" value="InterPro"/>
</dbReference>
<dbReference type="PANTHER" id="PTHR30319:SF1">
    <property type="entry name" value="TRANSCRIPTIONAL REPRESSOR PAAX"/>
    <property type="match status" value="1"/>
</dbReference>
<dbReference type="NCBIfam" id="TIGR01573">
    <property type="entry name" value="cas2"/>
    <property type="match status" value="1"/>
</dbReference>
<keyword evidence="1" id="KW-0540">Nuclease</keyword>
<dbReference type="GO" id="GO:0006351">
    <property type="term" value="P:DNA-templated transcription"/>
    <property type="evidence" value="ECO:0007669"/>
    <property type="project" value="TreeGrafter"/>
</dbReference>
<dbReference type="PANTHER" id="PTHR30319">
    <property type="entry name" value="PHENYLACETIC ACID REGULATOR-RELATED TRANSCRIPTIONAL REPRESSOR"/>
    <property type="match status" value="1"/>
</dbReference>
<accession>A0A1G2TAF9</accession>
<name>A0A1G2TAF9_9BACT</name>
<evidence type="ECO:0000256" key="2">
    <source>
        <dbReference type="ARBA" id="ARBA00022723"/>
    </source>
</evidence>
<keyword evidence="3 8" id="KW-0255">Endonuclease</keyword>
<dbReference type="Pfam" id="PF20803">
    <property type="entry name" value="PaaX_M"/>
    <property type="match status" value="1"/>
</dbReference>
<dbReference type="Proteomes" id="UP000179264">
    <property type="component" value="Unassembled WGS sequence"/>
</dbReference>
<keyword evidence="6" id="KW-0051">Antiviral defense</keyword>
<evidence type="ECO:0000313" key="9">
    <source>
        <dbReference type="Proteomes" id="UP000179264"/>
    </source>
</evidence>
<feature type="domain" description="Transcriptional repressor PaaX-like central Cas2-like" evidence="7">
    <location>
        <begin position="110"/>
        <end position="184"/>
    </location>
</feature>
<dbReference type="InterPro" id="IPR021127">
    <property type="entry name" value="CRISPR_associated_Cas2"/>
</dbReference>
<keyword evidence="2" id="KW-0479">Metal-binding</keyword>
<proteinExistence type="predicted"/>
<evidence type="ECO:0000256" key="6">
    <source>
        <dbReference type="ARBA" id="ARBA00023118"/>
    </source>
</evidence>
<evidence type="ECO:0000256" key="4">
    <source>
        <dbReference type="ARBA" id="ARBA00022801"/>
    </source>
</evidence>
<keyword evidence="5" id="KW-0460">Magnesium</keyword>
<reference evidence="8 9" key="1">
    <citation type="journal article" date="2016" name="Nat. Commun.">
        <title>Thousands of microbial genomes shed light on interconnected biogeochemical processes in an aquifer system.</title>
        <authorList>
            <person name="Anantharaman K."/>
            <person name="Brown C.T."/>
            <person name="Hug L.A."/>
            <person name="Sharon I."/>
            <person name="Castelle C.J."/>
            <person name="Probst A.J."/>
            <person name="Thomas B.C."/>
            <person name="Singh A."/>
            <person name="Wilkins M.J."/>
            <person name="Karaoz U."/>
            <person name="Brodie E.L."/>
            <person name="Williams K.H."/>
            <person name="Hubbard S.S."/>
            <person name="Banfield J.F."/>
        </authorList>
    </citation>
    <scope>NUCLEOTIDE SEQUENCE [LARGE SCALE GENOMIC DNA]</scope>
</reference>
<dbReference type="SUPFAM" id="SSF143430">
    <property type="entry name" value="TTP0101/SSO1404-like"/>
    <property type="match status" value="1"/>
</dbReference>
<evidence type="ECO:0000256" key="1">
    <source>
        <dbReference type="ARBA" id="ARBA00022722"/>
    </source>
</evidence>
<dbReference type="AlphaFoldDB" id="A0A1G2TAF9"/>
<dbReference type="Gene3D" id="3.30.70.2650">
    <property type="match status" value="1"/>
</dbReference>
<comment type="caution">
    <text evidence="8">The sequence shown here is derived from an EMBL/GenBank/DDBJ whole genome shotgun (WGS) entry which is preliminary data.</text>
</comment>
<gene>
    <name evidence="8" type="ORF">A2W58_00735</name>
</gene>
<dbReference type="GO" id="GO:0043571">
    <property type="term" value="P:maintenance of CRISPR repeat elements"/>
    <property type="evidence" value="ECO:0007669"/>
    <property type="project" value="InterPro"/>
</dbReference>
<evidence type="ECO:0000256" key="3">
    <source>
        <dbReference type="ARBA" id="ARBA00022759"/>
    </source>
</evidence>
<dbReference type="EMBL" id="MHVL01000013">
    <property type="protein sequence ID" value="OHA93729.1"/>
    <property type="molecule type" value="Genomic_DNA"/>
</dbReference>